<accession>A0A6N7KS25</accession>
<name>A0A6N7KS25_9ACTN</name>
<dbReference type="AlphaFoldDB" id="A0A6N7KS25"/>
<evidence type="ECO:0000313" key="2">
    <source>
        <dbReference type="Proteomes" id="UP000450000"/>
    </source>
</evidence>
<keyword evidence="2" id="KW-1185">Reference proteome</keyword>
<comment type="caution">
    <text evidence="1">The sequence shown here is derived from an EMBL/GenBank/DDBJ whole genome shotgun (WGS) entry which is preliminary data.</text>
</comment>
<gene>
    <name evidence="1" type="ORF">F7Q99_12740</name>
</gene>
<proteinExistence type="predicted"/>
<reference evidence="1 2" key="1">
    <citation type="submission" date="2019-09" db="EMBL/GenBank/DDBJ databases">
        <title>Genome Sequences of Streptomyces kaniharaensis ATCC 21070.</title>
        <authorList>
            <person name="Zhu W."/>
            <person name="De Crecy-Lagard V."/>
            <person name="Richards N.G."/>
        </authorList>
    </citation>
    <scope>NUCLEOTIDE SEQUENCE [LARGE SCALE GENOMIC DNA]</scope>
    <source>
        <strain evidence="1 2">SF-557</strain>
    </source>
</reference>
<dbReference type="EMBL" id="WBOF01000001">
    <property type="protein sequence ID" value="MQS13127.1"/>
    <property type="molecule type" value="Genomic_DNA"/>
</dbReference>
<sequence>MTAPYSGNTLTDPRLSGLFVVRRIGGAAHGWPCTHHYQPLVLPQGIMIMRQLVAQDIERGVL</sequence>
<evidence type="ECO:0000313" key="1">
    <source>
        <dbReference type="EMBL" id="MQS13127.1"/>
    </source>
</evidence>
<protein>
    <submittedName>
        <fullName evidence="1">Uncharacterized protein</fullName>
    </submittedName>
</protein>
<organism evidence="1 2">
    <name type="scientific">Streptomyces kaniharaensis</name>
    <dbReference type="NCBI Taxonomy" id="212423"/>
    <lineage>
        <taxon>Bacteria</taxon>
        <taxon>Bacillati</taxon>
        <taxon>Actinomycetota</taxon>
        <taxon>Actinomycetes</taxon>
        <taxon>Kitasatosporales</taxon>
        <taxon>Streptomycetaceae</taxon>
        <taxon>Streptomyces</taxon>
    </lineage>
</organism>
<dbReference type="Proteomes" id="UP000450000">
    <property type="component" value="Unassembled WGS sequence"/>
</dbReference>